<sequence>MNTVTSIYTTILTALGGSAGWTMTLNCNDQYYKNIGSGVDANGQEISEAFLTVQEPKKVRDRRITENIVKYEDTRTDDIKGQMGVMPAGFGLCHEKPELNGWSFFNQLTNKQEMAICPKALDRYDTRNKLSDIENTEAALKGKKLTDLKLRAAATTILHEMTHFESLFGGGKTGDLEFTMSISGVSKPFRAVDDYARGLAAANPDLAPKNADTLALFALGL</sequence>
<dbReference type="Gene3D" id="3.40.390.10">
    <property type="entry name" value="Collagenase (Catalytic Domain)"/>
    <property type="match status" value="1"/>
</dbReference>
<keyword evidence="3" id="KW-1185">Reference proteome</keyword>
<feature type="chain" id="PRO_5045393943" evidence="1">
    <location>
        <begin position="21"/>
        <end position="221"/>
    </location>
</feature>
<feature type="signal peptide" evidence="1">
    <location>
        <begin position="1"/>
        <end position="20"/>
    </location>
</feature>
<evidence type="ECO:0000256" key="1">
    <source>
        <dbReference type="SAM" id="SignalP"/>
    </source>
</evidence>
<evidence type="ECO:0000313" key="2">
    <source>
        <dbReference type="EMBL" id="GFF97240.1"/>
    </source>
</evidence>
<organism evidence="2 3">
    <name type="scientific">Aspergillus udagawae</name>
    <dbReference type="NCBI Taxonomy" id="91492"/>
    <lineage>
        <taxon>Eukaryota</taxon>
        <taxon>Fungi</taxon>
        <taxon>Dikarya</taxon>
        <taxon>Ascomycota</taxon>
        <taxon>Pezizomycotina</taxon>
        <taxon>Eurotiomycetes</taxon>
        <taxon>Eurotiomycetidae</taxon>
        <taxon>Eurotiales</taxon>
        <taxon>Aspergillaceae</taxon>
        <taxon>Aspergillus</taxon>
        <taxon>Aspergillus subgen. Fumigati</taxon>
    </lineage>
</organism>
<name>A0ABQ1BA85_9EURO</name>
<keyword evidence="1" id="KW-0732">Signal</keyword>
<gene>
    <name evidence="2" type="ORF">IFM53868_08974</name>
</gene>
<evidence type="ECO:0000313" key="3">
    <source>
        <dbReference type="Proteomes" id="UP000465266"/>
    </source>
</evidence>
<dbReference type="Proteomes" id="UP000465266">
    <property type="component" value="Unassembled WGS sequence"/>
</dbReference>
<proteinExistence type="predicted"/>
<protein>
    <submittedName>
        <fullName evidence="2">Autolysin</fullName>
    </submittedName>
</protein>
<comment type="caution">
    <text evidence="2">The sequence shown here is derived from an EMBL/GenBank/DDBJ whole genome shotgun (WGS) entry which is preliminary data.</text>
</comment>
<dbReference type="InterPro" id="IPR024079">
    <property type="entry name" value="MetalloPept_cat_dom_sf"/>
</dbReference>
<dbReference type="SUPFAM" id="SSF55486">
    <property type="entry name" value="Metalloproteases ('zincins'), catalytic domain"/>
    <property type="match status" value="1"/>
</dbReference>
<dbReference type="EMBL" id="BLKG01000145">
    <property type="protein sequence ID" value="GFF97240.1"/>
    <property type="molecule type" value="Genomic_DNA"/>
</dbReference>
<reference evidence="2 3" key="1">
    <citation type="submission" date="2020-01" db="EMBL/GenBank/DDBJ databases">
        <title>Draft genome sequence of Aspergillus udagawae IFM 53868.</title>
        <authorList>
            <person name="Takahashi H."/>
            <person name="Yaguchi T."/>
        </authorList>
    </citation>
    <scope>NUCLEOTIDE SEQUENCE [LARGE SCALE GENOMIC DNA]</scope>
    <source>
        <strain evidence="2 3">IFM 53868</strain>
    </source>
</reference>
<accession>A0ABQ1BA85</accession>